<dbReference type="Gene3D" id="3.20.20.70">
    <property type="entry name" value="Aldolase class I"/>
    <property type="match status" value="1"/>
</dbReference>
<evidence type="ECO:0000313" key="4">
    <source>
        <dbReference type="Proteomes" id="UP001172159"/>
    </source>
</evidence>
<evidence type="ECO:0000256" key="2">
    <source>
        <dbReference type="SAM" id="MobiDB-lite"/>
    </source>
</evidence>
<dbReference type="PANTHER" id="PTHR30538:SF0">
    <property type="entry name" value="L-LYSINE 2,3-AMINOMUTASE AQ_1632-RELATED"/>
    <property type="match status" value="1"/>
</dbReference>
<dbReference type="PANTHER" id="PTHR30538">
    <property type="entry name" value="LYSINE 2,3-AMINOMUTASE-RELATED"/>
    <property type="match status" value="1"/>
</dbReference>
<evidence type="ECO:0008006" key="5">
    <source>
        <dbReference type="Google" id="ProtNLM"/>
    </source>
</evidence>
<reference evidence="3" key="1">
    <citation type="submission" date="2023-06" db="EMBL/GenBank/DDBJ databases">
        <title>Genome-scale phylogeny and comparative genomics of the fungal order Sordariales.</title>
        <authorList>
            <consortium name="Lawrence Berkeley National Laboratory"/>
            <person name="Hensen N."/>
            <person name="Bonometti L."/>
            <person name="Westerberg I."/>
            <person name="Brannstrom I.O."/>
            <person name="Guillou S."/>
            <person name="Cros-Aarteil S."/>
            <person name="Calhoun S."/>
            <person name="Haridas S."/>
            <person name="Kuo A."/>
            <person name="Mondo S."/>
            <person name="Pangilinan J."/>
            <person name="Riley R."/>
            <person name="Labutti K."/>
            <person name="Andreopoulos B."/>
            <person name="Lipzen A."/>
            <person name="Chen C."/>
            <person name="Yanf M."/>
            <person name="Daum C."/>
            <person name="Ng V."/>
            <person name="Clum A."/>
            <person name="Steindorff A."/>
            <person name="Ohm R."/>
            <person name="Martin F."/>
            <person name="Silar P."/>
            <person name="Natvig D."/>
            <person name="Lalanne C."/>
            <person name="Gautier V."/>
            <person name="Ament-Velasquez S.L."/>
            <person name="Kruys A."/>
            <person name="Hutchinson M.I."/>
            <person name="Powell A.J."/>
            <person name="Barry K."/>
            <person name="Miller A.N."/>
            <person name="Grigoriev I.V."/>
            <person name="Debuchy R."/>
            <person name="Gladieux P."/>
            <person name="Thoren M.H."/>
            <person name="Johannesson H."/>
        </authorList>
    </citation>
    <scope>NUCLEOTIDE SEQUENCE</scope>
    <source>
        <strain evidence="3">CBS 540.89</strain>
    </source>
</reference>
<evidence type="ECO:0000256" key="1">
    <source>
        <dbReference type="ARBA" id="ARBA00022485"/>
    </source>
</evidence>
<dbReference type="Proteomes" id="UP001172159">
    <property type="component" value="Unassembled WGS sequence"/>
</dbReference>
<proteinExistence type="predicted"/>
<organism evidence="3 4">
    <name type="scientific">Apiosordaria backusii</name>
    <dbReference type="NCBI Taxonomy" id="314023"/>
    <lineage>
        <taxon>Eukaryota</taxon>
        <taxon>Fungi</taxon>
        <taxon>Dikarya</taxon>
        <taxon>Ascomycota</taxon>
        <taxon>Pezizomycotina</taxon>
        <taxon>Sordariomycetes</taxon>
        <taxon>Sordariomycetidae</taxon>
        <taxon>Sordariales</taxon>
        <taxon>Lasiosphaeriaceae</taxon>
        <taxon>Apiosordaria</taxon>
    </lineage>
</organism>
<evidence type="ECO:0000313" key="3">
    <source>
        <dbReference type="EMBL" id="KAK0747271.1"/>
    </source>
</evidence>
<dbReference type="EMBL" id="JAUKTV010000001">
    <property type="protein sequence ID" value="KAK0747271.1"/>
    <property type="molecule type" value="Genomic_DNA"/>
</dbReference>
<accession>A0AA40K618</accession>
<comment type="caution">
    <text evidence="3">The sequence shown here is derived from an EMBL/GenBank/DDBJ whole genome shotgun (WGS) entry which is preliminary data.</text>
</comment>
<keyword evidence="1" id="KW-0004">4Fe-4S</keyword>
<gene>
    <name evidence="3" type="ORF">B0T21DRAFT_405917</name>
</gene>
<dbReference type="AlphaFoldDB" id="A0AA40K618"/>
<dbReference type="InterPro" id="IPR003739">
    <property type="entry name" value="Lys_aminomutase/Glu_NH3_mut"/>
</dbReference>
<keyword evidence="4" id="KW-1185">Reference proteome</keyword>
<dbReference type="SUPFAM" id="SSF102114">
    <property type="entry name" value="Radical SAM enzymes"/>
    <property type="match status" value="1"/>
</dbReference>
<keyword evidence="1" id="KW-0408">Iron</keyword>
<dbReference type="GO" id="GO:0051539">
    <property type="term" value="F:4 iron, 4 sulfur cluster binding"/>
    <property type="evidence" value="ECO:0007669"/>
    <property type="project" value="UniProtKB-KW"/>
</dbReference>
<keyword evidence="1" id="KW-0479">Metal-binding</keyword>
<dbReference type="InterPro" id="IPR013785">
    <property type="entry name" value="Aldolase_TIM"/>
</dbReference>
<keyword evidence="1" id="KW-0411">Iron-sulfur</keyword>
<name>A0AA40K618_9PEZI</name>
<protein>
    <recommendedName>
        <fullName evidence="5">L-lysine 2,3-aminomutase</fullName>
    </recommendedName>
</protein>
<feature type="region of interest" description="Disordered" evidence="2">
    <location>
        <begin position="482"/>
        <end position="501"/>
    </location>
</feature>
<sequence>MLSITPRRAVLGHGPRIAASKSISVRTVGSVPHLQAQVADFTQNLDTSANSIPPGINRARIPEVAHPPVRPVAAALPQNQDEFWRKVPLWRDVSAKEFLSYRWSTKNLVDNTQQLFRFLQAVLPEEVPLDKPGVEMQTRDDFIQDVVEGIKAATMSFIPLKSRMIADHPKLTLDSLHEEADSPVKGLVHRYLDKVLFLPTSVCPTYCTFCTRSYAVGADTATVHKSSLKPARRRWDDALTFIRHIGSRLISIPHIKRFRFASKGLAVAPGRVLDRKEEWVDALVEVAKMARREGKAVAWHTHFNHPSEMSWVTELASQRLFEEGVVVRNQSVLLRGVNDELDTMGRLIRGLADMHIIPYYVYQCDMVKSVEHLRTPLQTILDLEARLRGSIAGFMMPSFVVDLPGGGGKRLACSYESYRAPAVTGRDKENKVYEYYDPVDALHGIGRGWFLRSITEWWKVQTANSLRITYYQGYIRQRRPQPNQKKAWDLRNLPPTGSGTDDHRGYRSVNVWFSSLNLYSYLFSVTRLFLGSWVPG</sequence>
<dbReference type="InterPro" id="IPR058240">
    <property type="entry name" value="rSAM_sf"/>
</dbReference>